<protein>
    <submittedName>
        <fullName evidence="3">CRAL-TRIO domain-containing protein</fullName>
    </submittedName>
</protein>
<dbReference type="AlphaFoldDB" id="A0A183FGM6"/>
<evidence type="ECO:0000313" key="1">
    <source>
        <dbReference type="EMBL" id="VDO65956.1"/>
    </source>
</evidence>
<sequence>MYDMMTRFLELKKPIKLFLLQKPSIPSSALLTGILVDVLKPLAVATETVQHHYYWPISIVLPLYKVILQKLTKEPDGMGPVKDVIRKNPIR</sequence>
<name>A0A183FGM6_HELPZ</name>
<reference evidence="3" key="2">
    <citation type="submission" date="2019-09" db="UniProtKB">
        <authorList>
            <consortium name="WormBaseParasite"/>
        </authorList>
    </citation>
    <scope>IDENTIFICATION</scope>
</reference>
<dbReference type="EMBL" id="UZAH01025548">
    <property type="protein sequence ID" value="VDO65956.1"/>
    <property type="molecule type" value="Genomic_DNA"/>
</dbReference>
<gene>
    <name evidence="1" type="ORF">HPBE_LOCUS5825</name>
</gene>
<dbReference type="WBParaSite" id="HPBE_0000582401-mRNA-1">
    <property type="protein sequence ID" value="HPBE_0000582401-mRNA-1"/>
    <property type="gene ID" value="HPBE_0000582401"/>
</dbReference>
<organism evidence="2 3">
    <name type="scientific">Heligmosomoides polygyrus</name>
    <name type="common">Parasitic roundworm</name>
    <dbReference type="NCBI Taxonomy" id="6339"/>
    <lineage>
        <taxon>Eukaryota</taxon>
        <taxon>Metazoa</taxon>
        <taxon>Ecdysozoa</taxon>
        <taxon>Nematoda</taxon>
        <taxon>Chromadorea</taxon>
        <taxon>Rhabditida</taxon>
        <taxon>Rhabditina</taxon>
        <taxon>Rhabditomorpha</taxon>
        <taxon>Strongyloidea</taxon>
        <taxon>Heligmosomidae</taxon>
        <taxon>Heligmosomoides</taxon>
    </lineage>
</organism>
<evidence type="ECO:0000313" key="2">
    <source>
        <dbReference type="Proteomes" id="UP000050761"/>
    </source>
</evidence>
<reference evidence="1 2" key="1">
    <citation type="submission" date="2018-11" db="EMBL/GenBank/DDBJ databases">
        <authorList>
            <consortium name="Pathogen Informatics"/>
        </authorList>
    </citation>
    <scope>NUCLEOTIDE SEQUENCE [LARGE SCALE GENOMIC DNA]</scope>
</reference>
<accession>A0A3P7WZ20</accession>
<evidence type="ECO:0000313" key="3">
    <source>
        <dbReference type="WBParaSite" id="HPBE_0000582401-mRNA-1"/>
    </source>
</evidence>
<keyword evidence="2" id="KW-1185">Reference proteome</keyword>
<dbReference type="Proteomes" id="UP000050761">
    <property type="component" value="Unassembled WGS sequence"/>
</dbReference>
<accession>A0A183FGM6</accession>
<proteinExistence type="predicted"/>
<dbReference type="OrthoDB" id="5865631at2759"/>